<dbReference type="AlphaFoldDB" id="A0AAV4P1G9"/>
<organism evidence="2 3">
    <name type="scientific">Caerostris darwini</name>
    <dbReference type="NCBI Taxonomy" id="1538125"/>
    <lineage>
        <taxon>Eukaryota</taxon>
        <taxon>Metazoa</taxon>
        <taxon>Ecdysozoa</taxon>
        <taxon>Arthropoda</taxon>
        <taxon>Chelicerata</taxon>
        <taxon>Arachnida</taxon>
        <taxon>Araneae</taxon>
        <taxon>Araneomorphae</taxon>
        <taxon>Entelegynae</taxon>
        <taxon>Araneoidea</taxon>
        <taxon>Araneidae</taxon>
        <taxon>Caerostris</taxon>
    </lineage>
</organism>
<protein>
    <submittedName>
        <fullName evidence="2">Uncharacterized protein</fullName>
    </submittedName>
</protein>
<sequence>MATAVPIDRKPPSTQPNCDSATSHVTAMRGLSYKYGDDLQVQNSVSMSARDLQMEAPCKGLFKAVPGFRDKSFTVLRLGSHQGPAVS</sequence>
<accession>A0AAV4P1G9</accession>
<comment type="caution">
    <text evidence="2">The sequence shown here is derived from an EMBL/GenBank/DDBJ whole genome shotgun (WGS) entry which is preliminary data.</text>
</comment>
<evidence type="ECO:0000256" key="1">
    <source>
        <dbReference type="SAM" id="MobiDB-lite"/>
    </source>
</evidence>
<dbReference type="EMBL" id="BPLQ01002288">
    <property type="protein sequence ID" value="GIX91072.1"/>
    <property type="molecule type" value="Genomic_DNA"/>
</dbReference>
<reference evidence="2 3" key="1">
    <citation type="submission" date="2021-06" db="EMBL/GenBank/DDBJ databases">
        <title>Caerostris darwini draft genome.</title>
        <authorList>
            <person name="Kono N."/>
            <person name="Arakawa K."/>
        </authorList>
    </citation>
    <scope>NUCLEOTIDE SEQUENCE [LARGE SCALE GENOMIC DNA]</scope>
</reference>
<gene>
    <name evidence="2" type="ORF">CDAR_187211</name>
</gene>
<dbReference type="Proteomes" id="UP001054837">
    <property type="component" value="Unassembled WGS sequence"/>
</dbReference>
<proteinExistence type="predicted"/>
<keyword evidence="3" id="KW-1185">Reference proteome</keyword>
<name>A0AAV4P1G9_9ARAC</name>
<evidence type="ECO:0000313" key="2">
    <source>
        <dbReference type="EMBL" id="GIX91072.1"/>
    </source>
</evidence>
<evidence type="ECO:0000313" key="3">
    <source>
        <dbReference type="Proteomes" id="UP001054837"/>
    </source>
</evidence>
<feature type="region of interest" description="Disordered" evidence="1">
    <location>
        <begin position="1"/>
        <end position="22"/>
    </location>
</feature>